<evidence type="ECO:0000313" key="1">
    <source>
        <dbReference type="EMBL" id="MCS3709950.1"/>
    </source>
</evidence>
<sequence length="98" mass="10703">MPLEAAAQHIGERPKICGDVAEVTYAPEIGGKPTFINLGEKHPNQPLTTLIWGENRARWPQPPEVHYGGETICVTGEADLHEGTPQIVVSSPKQIQVR</sequence>
<dbReference type="EMBL" id="JANUAE010000004">
    <property type="protein sequence ID" value="MCS3709950.1"/>
    <property type="molecule type" value="Genomic_DNA"/>
</dbReference>
<protein>
    <submittedName>
        <fullName evidence="1">Uncharacterized protein</fullName>
    </submittedName>
</protein>
<evidence type="ECO:0000313" key="2">
    <source>
        <dbReference type="Proteomes" id="UP001155057"/>
    </source>
</evidence>
<reference evidence="1" key="1">
    <citation type="submission" date="2022-08" db="EMBL/GenBank/DDBJ databases">
        <title>Genomic Encyclopedia of Type Strains, Phase V (KMG-V): Genome sequencing to study the core and pangenomes of soil and plant-associated prokaryotes.</title>
        <authorList>
            <person name="Whitman W."/>
        </authorList>
    </citation>
    <scope>NUCLEOTIDE SEQUENCE</scope>
    <source>
        <strain evidence="1">SP3049</strain>
    </source>
</reference>
<dbReference type="Proteomes" id="UP001155057">
    <property type="component" value="Unassembled WGS sequence"/>
</dbReference>
<accession>A0A9X2Q4I1</accession>
<comment type="caution">
    <text evidence="1">The sequence shown here is derived from an EMBL/GenBank/DDBJ whole genome shotgun (WGS) entry which is preliminary data.</text>
</comment>
<dbReference type="RefSeq" id="WP_259123936.1">
    <property type="nucleotide sequence ID" value="NZ_JANTZO010000005.1"/>
</dbReference>
<gene>
    <name evidence="1" type="ORF">GGP61_001554</name>
</gene>
<name>A0A9X2Q4I1_9BACT</name>
<organism evidence="1 2">
    <name type="scientific">Salinibacter ruber</name>
    <dbReference type="NCBI Taxonomy" id="146919"/>
    <lineage>
        <taxon>Bacteria</taxon>
        <taxon>Pseudomonadati</taxon>
        <taxon>Rhodothermota</taxon>
        <taxon>Rhodothermia</taxon>
        <taxon>Rhodothermales</taxon>
        <taxon>Salinibacteraceae</taxon>
        <taxon>Salinibacter</taxon>
    </lineage>
</organism>
<dbReference type="AlphaFoldDB" id="A0A9X2Q4I1"/>
<proteinExistence type="predicted"/>